<dbReference type="PRINTS" id="PR01003">
    <property type="entry name" value="FLGFLIH"/>
</dbReference>
<dbReference type="AlphaFoldDB" id="A0A4R4A5B7"/>
<accession>A0A4R4A5B7</accession>
<keyword evidence="8" id="KW-0653">Protein transport</keyword>
<evidence type="ECO:0000256" key="5">
    <source>
        <dbReference type="ARBA" id="ARBA00022448"/>
    </source>
</evidence>
<evidence type="ECO:0000256" key="10">
    <source>
        <dbReference type="SAM" id="MobiDB-lite"/>
    </source>
</evidence>
<proteinExistence type="inferred from homology"/>
<comment type="function">
    <text evidence="1">Needed for flagellar regrowth and assembly.</text>
</comment>
<reference evidence="12 13" key="1">
    <citation type="submission" date="2019-03" db="EMBL/GenBank/DDBJ databases">
        <title>Genomic Encyclopedia of Type Strains, Phase IV (KMG-IV): sequencing the most valuable type-strain genomes for metagenomic binning, comparative biology and taxonomic classification.</title>
        <authorList>
            <person name="Goeker M."/>
        </authorList>
    </citation>
    <scope>NUCLEOTIDE SEQUENCE [LARGE SCALE GENOMIC DNA]</scope>
    <source>
        <strain evidence="12 13">DSM 203</strain>
    </source>
</reference>
<dbReference type="GO" id="GO:0044781">
    <property type="term" value="P:bacterial-type flagellum organization"/>
    <property type="evidence" value="ECO:0007669"/>
    <property type="project" value="UniProtKB-KW"/>
</dbReference>
<dbReference type="InterPro" id="IPR051472">
    <property type="entry name" value="T3SS_Stator/FliH"/>
</dbReference>
<dbReference type="InterPro" id="IPR000563">
    <property type="entry name" value="Flag_FliH"/>
</dbReference>
<keyword evidence="12" id="KW-0969">Cilium</keyword>
<feature type="domain" description="Flagellar assembly protein FliH/Type III secretion system HrpE" evidence="11">
    <location>
        <begin position="101"/>
        <end position="223"/>
    </location>
</feature>
<comment type="subcellular location">
    <subcellularLocation>
        <location evidence="2">Cytoplasm</location>
    </subcellularLocation>
</comment>
<feature type="region of interest" description="Disordered" evidence="10">
    <location>
        <begin position="1"/>
        <end position="49"/>
    </location>
</feature>
<feature type="region of interest" description="Disordered" evidence="10">
    <location>
        <begin position="74"/>
        <end position="94"/>
    </location>
</feature>
<dbReference type="GO" id="GO:0015031">
    <property type="term" value="P:protein transport"/>
    <property type="evidence" value="ECO:0007669"/>
    <property type="project" value="UniProtKB-KW"/>
</dbReference>
<name>A0A4R4A5B7_MARGR</name>
<evidence type="ECO:0000256" key="9">
    <source>
        <dbReference type="ARBA" id="ARBA00023225"/>
    </source>
</evidence>
<dbReference type="Proteomes" id="UP000295247">
    <property type="component" value="Unassembled WGS sequence"/>
</dbReference>
<dbReference type="Pfam" id="PF02108">
    <property type="entry name" value="FliH"/>
    <property type="match status" value="1"/>
</dbReference>
<evidence type="ECO:0000256" key="3">
    <source>
        <dbReference type="ARBA" id="ARBA00006602"/>
    </source>
</evidence>
<evidence type="ECO:0000256" key="4">
    <source>
        <dbReference type="ARBA" id="ARBA00016507"/>
    </source>
</evidence>
<evidence type="ECO:0000256" key="2">
    <source>
        <dbReference type="ARBA" id="ARBA00004496"/>
    </source>
</evidence>
<evidence type="ECO:0000256" key="1">
    <source>
        <dbReference type="ARBA" id="ARBA00003041"/>
    </source>
</evidence>
<gene>
    <name evidence="12" type="ORF">EDC29_11457</name>
</gene>
<evidence type="ECO:0000256" key="8">
    <source>
        <dbReference type="ARBA" id="ARBA00022927"/>
    </source>
</evidence>
<evidence type="ECO:0000313" key="12">
    <source>
        <dbReference type="EMBL" id="TCW33410.1"/>
    </source>
</evidence>
<evidence type="ECO:0000256" key="6">
    <source>
        <dbReference type="ARBA" id="ARBA00022490"/>
    </source>
</evidence>
<keyword evidence="12" id="KW-0282">Flagellum</keyword>
<feature type="region of interest" description="Disordered" evidence="10">
    <location>
        <begin position="231"/>
        <end position="251"/>
    </location>
</feature>
<dbReference type="SUPFAM" id="SSF160527">
    <property type="entry name" value="V-type ATPase subunit E-like"/>
    <property type="match status" value="1"/>
</dbReference>
<comment type="similarity">
    <text evidence="3">Belongs to the FliH family.</text>
</comment>
<dbReference type="RefSeq" id="WP_132230563.1">
    <property type="nucleotide sequence ID" value="NZ_NRRH01000005.1"/>
</dbReference>
<evidence type="ECO:0000256" key="7">
    <source>
        <dbReference type="ARBA" id="ARBA00022795"/>
    </source>
</evidence>
<dbReference type="GO" id="GO:0071973">
    <property type="term" value="P:bacterial-type flagellum-dependent cell motility"/>
    <property type="evidence" value="ECO:0007669"/>
    <property type="project" value="InterPro"/>
</dbReference>
<sequence>MSGSGSSVLYADLLDGPVQRWQPPDVGAPPPAPEPEPEPEVEPEPERYLPTAAEIEAIEQAARDAGYEAGFESGYKEGRELGQGEAEKEGRARYDKKVRETVEALEGVARDLADPLAAAADALEPELLALVVAMARRVVMAELEQHPEHVARVLGSALGQLPSRNREIRVRINPEDAEILEAYARDRDERISWRPDPGVARGGCTIESGPSRIDATLEERLRQSVEALWGEVEPTPDEPVVDGAESLSPAASVDAAVTDVDAAPETGDVALADEEVEQR</sequence>
<dbReference type="GO" id="GO:0005829">
    <property type="term" value="C:cytosol"/>
    <property type="evidence" value="ECO:0007669"/>
    <property type="project" value="TreeGrafter"/>
</dbReference>
<keyword evidence="6" id="KW-0963">Cytoplasm</keyword>
<protein>
    <recommendedName>
        <fullName evidence="4">Flagellar assembly protein FliH</fullName>
    </recommendedName>
</protein>
<comment type="caution">
    <text evidence="12">The sequence shown here is derived from an EMBL/GenBank/DDBJ whole genome shotgun (WGS) entry which is preliminary data.</text>
</comment>
<keyword evidence="12" id="KW-0966">Cell projection</keyword>
<dbReference type="PANTHER" id="PTHR34982">
    <property type="entry name" value="YOP PROTEINS TRANSLOCATION PROTEIN L"/>
    <property type="match status" value="1"/>
</dbReference>
<evidence type="ECO:0000313" key="13">
    <source>
        <dbReference type="Proteomes" id="UP000295247"/>
    </source>
</evidence>
<dbReference type="EMBL" id="SMDC01000014">
    <property type="protein sequence ID" value="TCW33410.1"/>
    <property type="molecule type" value="Genomic_DNA"/>
</dbReference>
<dbReference type="InterPro" id="IPR018035">
    <property type="entry name" value="Flagellar_FliH/T3SS_HrpE"/>
</dbReference>
<keyword evidence="9" id="KW-1006">Bacterial flagellum protein export</keyword>
<organism evidence="12 13">
    <name type="scientific">Marichromatium gracile</name>
    <name type="common">Chromatium gracile</name>
    <dbReference type="NCBI Taxonomy" id="1048"/>
    <lineage>
        <taxon>Bacteria</taxon>
        <taxon>Pseudomonadati</taxon>
        <taxon>Pseudomonadota</taxon>
        <taxon>Gammaproteobacteria</taxon>
        <taxon>Chromatiales</taxon>
        <taxon>Chromatiaceae</taxon>
        <taxon>Marichromatium</taxon>
    </lineage>
</organism>
<evidence type="ECO:0000259" key="11">
    <source>
        <dbReference type="Pfam" id="PF02108"/>
    </source>
</evidence>
<keyword evidence="7" id="KW-1005">Bacterial flagellum biogenesis</keyword>
<dbReference type="PANTHER" id="PTHR34982:SF1">
    <property type="entry name" value="FLAGELLAR ASSEMBLY PROTEIN FLIH"/>
    <property type="match status" value="1"/>
</dbReference>
<dbReference type="GO" id="GO:0009288">
    <property type="term" value="C:bacterial-type flagellum"/>
    <property type="evidence" value="ECO:0007669"/>
    <property type="project" value="InterPro"/>
</dbReference>
<dbReference type="GO" id="GO:0003774">
    <property type="term" value="F:cytoskeletal motor activity"/>
    <property type="evidence" value="ECO:0007669"/>
    <property type="project" value="InterPro"/>
</dbReference>
<keyword evidence="5" id="KW-0813">Transport</keyword>